<dbReference type="OrthoDB" id="5187995at2"/>
<keyword evidence="3" id="KW-1185">Reference proteome</keyword>
<organism evidence="2 3">
    <name type="scientific">Lentzea tibetensis</name>
    <dbReference type="NCBI Taxonomy" id="2591470"/>
    <lineage>
        <taxon>Bacteria</taxon>
        <taxon>Bacillati</taxon>
        <taxon>Actinomycetota</taxon>
        <taxon>Actinomycetes</taxon>
        <taxon>Pseudonocardiales</taxon>
        <taxon>Pseudonocardiaceae</taxon>
        <taxon>Lentzea</taxon>
    </lineage>
</organism>
<name>A0A563F3D6_9PSEU</name>
<feature type="transmembrane region" description="Helical" evidence="1">
    <location>
        <begin position="82"/>
        <end position="105"/>
    </location>
</feature>
<proteinExistence type="predicted"/>
<keyword evidence="1" id="KW-0812">Transmembrane</keyword>
<dbReference type="RefSeq" id="WP_146349064.1">
    <property type="nucleotide sequence ID" value="NZ_VOBR01000001.1"/>
</dbReference>
<evidence type="ECO:0000313" key="3">
    <source>
        <dbReference type="Proteomes" id="UP000316639"/>
    </source>
</evidence>
<dbReference type="Pfam" id="PF22564">
    <property type="entry name" value="HAAS"/>
    <property type="match status" value="1"/>
</dbReference>
<dbReference type="AlphaFoldDB" id="A0A563F3D6"/>
<protein>
    <submittedName>
        <fullName evidence="2">Uncharacterized protein</fullName>
    </submittedName>
</protein>
<comment type="caution">
    <text evidence="2">The sequence shown here is derived from an EMBL/GenBank/DDBJ whole genome shotgun (WGS) entry which is preliminary data.</text>
</comment>
<reference evidence="2 3" key="1">
    <citation type="submission" date="2019-07" db="EMBL/GenBank/DDBJ databases">
        <title>Lentzea xizangensis sp. nov., isolated from Qinghai-Tibetan Plateau Soils.</title>
        <authorList>
            <person name="Huang J."/>
        </authorList>
    </citation>
    <scope>NUCLEOTIDE SEQUENCE [LARGE SCALE GENOMIC DNA]</scope>
    <source>
        <strain evidence="2 3">FXJ1.1311</strain>
    </source>
</reference>
<evidence type="ECO:0000313" key="2">
    <source>
        <dbReference type="EMBL" id="TWP54281.1"/>
    </source>
</evidence>
<feature type="transmembrane region" description="Helical" evidence="1">
    <location>
        <begin position="111"/>
        <end position="133"/>
    </location>
</feature>
<dbReference type="Proteomes" id="UP000316639">
    <property type="component" value="Unassembled WGS sequence"/>
</dbReference>
<dbReference type="InterPro" id="IPR047928">
    <property type="entry name" value="Perm_prefix_1"/>
</dbReference>
<feature type="transmembrane region" description="Helical" evidence="1">
    <location>
        <begin position="177"/>
        <end position="195"/>
    </location>
</feature>
<feature type="transmembrane region" description="Helical" evidence="1">
    <location>
        <begin position="145"/>
        <end position="171"/>
    </location>
</feature>
<evidence type="ECO:0000256" key="1">
    <source>
        <dbReference type="SAM" id="Phobius"/>
    </source>
</evidence>
<keyword evidence="1" id="KW-0472">Membrane</keyword>
<accession>A0A563F3D6</accession>
<keyword evidence="1" id="KW-1133">Transmembrane helix</keyword>
<gene>
    <name evidence="2" type="ORF">FKR81_01615</name>
</gene>
<dbReference type="EMBL" id="VOBR01000001">
    <property type="protein sequence ID" value="TWP54281.1"/>
    <property type="molecule type" value="Genomic_DNA"/>
</dbReference>
<dbReference type="NCBIfam" id="NF038403">
    <property type="entry name" value="perm_prefix_1"/>
    <property type="match status" value="1"/>
</dbReference>
<sequence>MPGDLITRYLDELAARLPRTGRAALVAEIAGGLEDAVEHHRSTGLSEVDSQRAAIEEFGAPEAIADEYAPVAATAQAHRYGLAFMTTGPLIGGLWVTAIALTAELPEFTRIVGGLLLALVLVAAPCAVFSVVATSGPLRVRIRSVVTVLSVTAYTAIIVDLTAIAVLTTLLATTTTIAVIPAVIAGVASATRLVMATRGALALRGTRAALV</sequence>